<name>A0ACC1U3E2_9AGAR</name>
<proteinExistence type="predicted"/>
<reference evidence="1" key="1">
    <citation type="submission" date="2022-09" db="EMBL/GenBank/DDBJ databases">
        <title>A Global Phylogenomic Analysis of the Shiitake Genus Lentinula.</title>
        <authorList>
            <consortium name="DOE Joint Genome Institute"/>
            <person name="Sierra-Patev S."/>
            <person name="Min B."/>
            <person name="Naranjo-Ortiz M."/>
            <person name="Looney B."/>
            <person name="Konkel Z."/>
            <person name="Slot J.C."/>
            <person name="Sakamoto Y."/>
            <person name="Steenwyk J.L."/>
            <person name="Rokas A."/>
            <person name="Carro J."/>
            <person name="Camarero S."/>
            <person name="Ferreira P."/>
            <person name="Molpeceres G."/>
            <person name="Ruiz-Duenas F.J."/>
            <person name="Serrano A."/>
            <person name="Henrissat B."/>
            <person name="Drula E."/>
            <person name="Hughes K.W."/>
            <person name="Mata J.L."/>
            <person name="Ishikawa N.K."/>
            <person name="Vargas-Isla R."/>
            <person name="Ushijima S."/>
            <person name="Smith C.A."/>
            <person name="Ahrendt S."/>
            <person name="Andreopoulos W."/>
            <person name="He G."/>
            <person name="Labutti K."/>
            <person name="Lipzen A."/>
            <person name="Ng V."/>
            <person name="Riley R."/>
            <person name="Sandor L."/>
            <person name="Barry K."/>
            <person name="Martinez A.T."/>
            <person name="Xiao Y."/>
            <person name="Gibbons J.G."/>
            <person name="Terashima K."/>
            <person name="Grigoriev I.V."/>
            <person name="Hibbett D.S."/>
        </authorList>
    </citation>
    <scope>NUCLEOTIDE SEQUENCE</scope>
    <source>
        <strain evidence="1">TMI1499</strain>
    </source>
</reference>
<evidence type="ECO:0000313" key="2">
    <source>
        <dbReference type="Proteomes" id="UP001163835"/>
    </source>
</evidence>
<dbReference type="Proteomes" id="UP001163835">
    <property type="component" value="Unassembled WGS sequence"/>
</dbReference>
<gene>
    <name evidence="1" type="ORF">F5876DRAFT_39623</name>
</gene>
<sequence length="559" mass="60404">MQVTISLLPVSLSLVHIPRSRLAHLSSPIIRQILQPNPTFLNLTCNEIELSIFAESHVLDEFETIARRDRQKQRSRSGSGSSRKNFPDSQVVEPVQISYEKWSVLQIDSHSDALDNAGARVYEVSAPLAAAGISILYQSSYLSDFIFVKESRLQEVMALFSAAGFDLYSDNVNSNSIISPPPSPLLEYNAGSDAISAAVLTRTRTSTDSLSSLLAVTSSDSGSQTPSRTKSHSPASGDVQILTPDLTCVGLSDEHVDHWSLKIIKLIAFPDLIPSSGKMSSKFTAQNQHPYHPSNDSSLKYGSSSSSSANEYDDEEGYFSHSPAGLSANQSTSSLITSATSSMSDSKSPESTAPHSVNQPPLASPSSHRPPSKHLMGPLSPLSPITTTPIIPDGVKISSLASFTSEPRTHSISSGSHSASGKSTSKVLSSRVPFFNITRTTEGTSFTTDVDLLARLFPPHERYMVVCGVELDAADDRIARQEATEINSGGEDFDESGLLKCLQIDLRKFGLDKHGLVNRFSRVLEENGINHMHSSTYKTANLLVGKRHATRACALLRAC</sequence>
<evidence type="ECO:0000313" key="1">
    <source>
        <dbReference type="EMBL" id="KAJ3811459.1"/>
    </source>
</evidence>
<dbReference type="EMBL" id="MU795058">
    <property type="protein sequence ID" value="KAJ3811459.1"/>
    <property type="molecule type" value="Genomic_DNA"/>
</dbReference>
<organism evidence="1 2">
    <name type="scientific">Lentinula aff. lateritia</name>
    <dbReference type="NCBI Taxonomy" id="2804960"/>
    <lineage>
        <taxon>Eukaryota</taxon>
        <taxon>Fungi</taxon>
        <taxon>Dikarya</taxon>
        <taxon>Basidiomycota</taxon>
        <taxon>Agaricomycotina</taxon>
        <taxon>Agaricomycetes</taxon>
        <taxon>Agaricomycetidae</taxon>
        <taxon>Agaricales</taxon>
        <taxon>Marasmiineae</taxon>
        <taxon>Omphalotaceae</taxon>
        <taxon>Lentinula</taxon>
    </lineage>
</organism>
<protein>
    <submittedName>
        <fullName evidence="1">Uncharacterized protein</fullName>
    </submittedName>
</protein>
<keyword evidence="2" id="KW-1185">Reference proteome</keyword>
<comment type="caution">
    <text evidence="1">The sequence shown here is derived from an EMBL/GenBank/DDBJ whole genome shotgun (WGS) entry which is preliminary data.</text>
</comment>
<accession>A0ACC1U3E2</accession>